<name>A0A1C3E870_9GAMM</name>
<evidence type="ECO:0000256" key="12">
    <source>
        <dbReference type="ARBA" id="ARBA00023012"/>
    </source>
</evidence>
<evidence type="ECO:0000256" key="6">
    <source>
        <dbReference type="ARBA" id="ARBA00022679"/>
    </source>
</evidence>
<dbReference type="InterPro" id="IPR003660">
    <property type="entry name" value="HAMP_dom"/>
</dbReference>
<comment type="caution">
    <text evidence="16">The sequence shown here is derived from an EMBL/GenBank/DDBJ whole genome shotgun (WGS) entry which is preliminary data.</text>
</comment>
<keyword evidence="12" id="KW-0902">Two-component regulatory system</keyword>
<dbReference type="InterPro" id="IPR036890">
    <property type="entry name" value="HATPase_C_sf"/>
</dbReference>
<dbReference type="AlphaFoldDB" id="A0A1C3E870"/>
<evidence type="ECO:0000256" key="11">
    <source>
        <dbReference type="ARBA" id="ARBA00022989"/>
    </source>
</evidence>
<dbReference type="PANTHER" id="PTHR45528:SF1">
    <property type="entry name" value="SENSOR HISTIDINE KINASE CPXA"/>
    <property type="match status" value="1"/>
</dbReference>
<evidence type="ECO:0000256" key="9">
    <source>
        <dbReference type="ARBA" id="ARBA00022777"/>
    </source>
</evidence>
<keyword evidence="11 14" id="KW-1133">Transmembrane helix</keyword>
<dbReference type="OrthoDB" id="9121563at2"/>
<evidence type="ECO:0000256" key="1">
    <source>
        <dbReference type="ARBA" id="ARBA00000085"/>
    </source>
</evidence>
<dbReference type="SUPFAM" id="SSF47384">
    <property type="entry name" value="Homodimeric domain of signal transducing histidine kinase"/>
    <property type="match status" value="1"/>
</dbReference>
<dbReference type="STRING" id="1080227.A8L45_22230"/>
<keyword evidence="17" id="KW-1185">Reference proteome</keyword>
<keyword evidence="4" id="KW-1003">Cell membrane</keyword>
<evidence type="ECO:0000256" key="2">
    <source>
        <dbReference type="ARBA" id="ARBA00004651"/>
    </source>
</evidence>
<keyword evidence="6" id="KW-0808">Transferase</keyword>
<evidence type="ECO:0000256" key="4">
    <source>
        <dbReference type="ARBA" id="ARBA00022475"/>
    </source>
</evidence>
<dbReference type="CDD" id="cd00082">
    <property type="entry name" value="HisKA"/>
    <property type="match status" value="1"/>
</dbReference>
<evidence type="ECO:0000259" key="15">
    <source>
        <dbReference type="PROSITE" id="PS50885"/>
    </source>
</evidence>
<keyword evidence="5" id="KW-0597">Phosphoprotein</keyword>
<dbReference type="CDD" id="cd06225">
    <property type="entry name" value="HAMP"/>
    <property type="match status" value="1"/>
</dbReference>
<reference evidence="16 17" key="1">
    <citation type="submission" date="2016-05" db="EMBL/GenBank/DDBJ databases">
        <title>Genomic Taxonomy of the Vibrionaceae.</title>
        <authorList>
            <person name="Gomez-Gil B."/>
            <person name="Enciso-Ibarra J."/>
        </authorList>
    </citation>
    <scope>NUCLEOTIDE SEQUENCE [LARGE SCALE GENOMIC DNA]</scope>
    <source>
        <strain evidence="16 17">CAIM 1920</strain>
    </source>
</reference>
<dbReference type="Pfam" id="PF00512">
    <property type="entry name" value="HisKA"/>
    <property type="match status" value="1"/>
</dbReference>
<dbReference type="Gene3D" id="1.10.287.130">
    <property type="match status" value="1"/>
</dbReference>
<feature type="transmembrane region" description="Helical" evidence="14">
    <location>
        <begin position="20"/>
        <end position="39"/>
    </location>
</feature>
<dbReference type="RefSeq" id="WP_068905543.1">
    <property type="nucleotide sequence ID" value="NZ_LYBM01000069.1"/>
</dbReference>
<evidence type="ECO:0000313" key="17">
    <source>
        <dbReference type="Proteomes" id="UP000094936"/>
    </source>
</evidence>
<keyword evidence="13 14" id="KW-0472">Membrane</keyword>
<organism evidence="16 17">
    <name type="scientific">Veronia pacifica</name>
    <dbReference type="NCBI Taxonomy" id="1080227"/>
    <lineage>
        <taxon>Bacteria</taxon>
        <taxon>Pseudomonadati</taxon>
        <taxon>Pseudomonadota</taxon>
        <taxon>Gammaproteobacteria</taxon>
        <taxon>Vibrionales</taxon>
        <taxon>Vibrionaceae</taxon>
        <taxon>Veronia</taxon>
    </lineage>
</organism>
<evidence type="ECO:0000313" key="16">
    <source>
        <dbReference type="EMBL" id="ODA29440.1"/>
    </source>
</evidence>
<keyword evidence="8" id="KW-0547">Nucleotide-binding</keyword>
<dbReference type="Proteomes" id="UP000094936">
    <property type="component" value="Unassembled WGS sequence"/>
</dbReference>
<dbReference type="SMART" id="SM00388">
    <property type="entry name" value="HisKA"/>
    <property type="match status" value="1"/>
</dbReference>
<evidence type="ECO:0000256" key="14">
    <source>
        <dbReference type="SAM" id="Phobius"/>
    </source>
</evidence>
<comment type="subcellular location">
    <subcellularLocation>
        <location evidence="2">Cell membrane</location>
        <topology evidence="2">Multi-pass membrane protein</topology>
    </subcellularLocation>
</comment>
<dbReference type="GO" id="GO:0005886">
    <property type="term" value="C:plasma membrane"/>
    <property type="evidence" value="ECO:0007669"/>
    <property type="project" value="UniProtKB-SubCell"/>
</dbReference>
<dbReference type="PROSITE" id="PS50885">
    <property type="entry name" value="HAMP"/>
    <property type="match status" value="1"/>
</dbReference>
<sequence length="400" mass="46138">MITKMRRWYFGHIRHQVFTIIAVMVLIVSVALGVISWAATEIAADSFINKRVSLKQQQWVQASLQRGAPISINQPYLTLYDVSDADKPSYLNRTDNEGIKEFSEYDAHVFTFLSPFEKKKLHLVYLPNLDPEMVDYGQGVVAYVCYMMILVFIVGLVSANLISKHFTAPILSLIEQVERSSGDNIQMPGTNRRDEIGELHRAFYQSFSRIQAFLHREKQFTRFSSHELRTPVHVIGGSVQLLEMCENDKKRLEIIKRISGANRDMEQLINTFLFIGREQKNRQPEVRLSDTLRDCIEEHKYLLSDRDVNIECHSSSDEMVKMYFAKVIVANLVRNAFNYAKSKVVVTLSARRLLIENDITSDAEAGFGHGKHIIDEICKVEKWHYYASIKPYKALVVIYF</sequence>
<dbReference type="PANTHER" id="PTHR45528">
    <property type="entry name" value="SENSOR HISTIDINE KINASE CPXA"/>
    <property type="match status" value="1"/>
</dbReference>
<gene>
    <name evidence="16" type="ORF">A8L45_22230</name>
</gene>
<keyword evidence="10" id="KW-0067">ATP-binding</keyword>
<evidence type="ECO:0000256" key="8">
    <source>
        <dbReference type="ARBA" id="ARBA00022741"/>
    </source>
</evidence>
<protein>
    <recommendedName>
        <fullName evidence="3">histidine kinase</fullName>
        <ecNumber evidence="3">2.7.13.3</ecNumber>
    </recommendedName>
</protein>
<feature type="domain" description="HAMP" evidence="15">
    <location>
        <begin position="164"/>
        <end position="215"/>
    </location>
</feature>
<feature type="transmembrane region" description="Helical" evidence="14">
    <location>
        <begin position="140"/>
        <end position="162"/>
    </location>
</feature>
<dbReference type="InterPro" id="IPR003661">
    <property type="entry name" value="HisK_dim/P_dom"/>
</dbReference>
<dbReference type="Gene3D" id="6.10.340.10">
    <property type="match status" value="1"/>
</dbReference>
<dbReference type="EC" id="2.7.13.3" evidence="3"/>
<accession>A0A1C3E870</accession>
<keyword evidence="7 14" id="KW-0812">Transmembrane</keyword>
<dbReference type="InterPro" id="IPR050398">
    <property type="entry name" value="HssS/ArlS-like"/>
</dbReference>
<proteinExistence type="predicted"/>
<dbReference type="EMBL" id="LYBM01000069">
    <property type="protein sequence ID" value="ODA29440.1"/>
    <property type="molecule type" value="Genomic_DNA"/>
</dbReference>
<evidence type="ECO:0000256" key="5">
    <source>
        <dbReference type="ARBA" id="ARBA00022553"/>
    </source>
</evidence>
<dbReference type="GO" id="GO:0000155">
    <property type="term" value="F:phosphorelay sensor kinase activity"/>
    <property type="evidence" value="ECO:0007669"/>
    <property type="project" value="InterPro"/>
</dbReference>
<dbReference type="SUPFAM" id="SSF55874">
    <property type="entry name" value="ATPase domain of HSP90 chaperone/DNA topoisomerase II/histidine kinase"/>
    <property type="match status" value="1"/>
</dbReference>
<comment type="catalytic activity">
    <reaction evidence="1">
        <text>ATP + protein L-histidine = ADP + protein N-phospho-L-histidine.</text>
        <dbReference type="EC" id="2.7.13.3"/>
    </reaction>
</comment>
<evidence type="ECO:0000256" key="7">
    <source>
        <dbReference type="ARBA" id="ARBA00022692"/>
    </source>
</evidence>
<evidence type="ECO:0000256" key="10">
    <source>
        <dbReference type="ARBA" id="ARBA00022840"/>
    </source>
</evidence>
<dbReference type="InterPro" id="IPR036097">
    <property type="entry name" value="HisK_dim/P_sf"/>
</dbReference>
<dbReference type="GO" id="GO:0005524">
    <property type="term" value="F:ATP binding"/>
    <property type="evidence" value="ECO:0007669"/>
    <property type="project" value="UniProtKB-KW"/>
</dbReference>
<keyword evidence="9 16" id="KW-0418">Kinase</keyword>
<evidence type="ECO:0000256" key="3">
    <source>
        <dbReference type="ARBA" id="ARBA00012438"/>
    </source>
</evidence>
<evidence type="ECO:0000256" key="13">
    <source>
        <dbReference type="ARBA" id="ARBA00023136"/>
    </source>
</evidence>